<dbReference type="Proteomes" id="UP000179283">
    <property type="component" value="Unassembled WGS sequence"/>
</dbReference>
<accession>A0A1G2U5R6</accession>
<keyword evidence="1" id="KW-0472">Membrane</keyword>
<gene>
    <name evidence="2" type="ORF">A2920_00605</name>
</gene>
<feature type="transmembrane region" description="Helical" evidence="1">
    <location>
        <begin position="45"/>
        <end position="66"/>
    </location>
</feature>
<proteinExistence type="predicted"/>
<reference evidence="2 3" key="1">
    <citation type="journal article" date="2016" name="Nat. Commun.">
        <title>Thousands of microbial genomes shed light on interconnected biogeochemical processes in an aquifer system.</title>
        <authorList>
            <person name="Anantharaman K."/>
            <person name="Brown C.T."/>
            <person name="Hug L.A."/>
            <person name="Sharon I."/>
            <person name="Castelle C.J."/>
            <person name="Probst A.J."/>
            <person name="Thomas B.C."/>
            <person name="Singh A."/>
            <person name="Wilkins M.J."/>
            <person name="Karaoz U."/>
            <person name="Brodie E.L."/>
            <person name="Williams K.H."/>
            <person name="Hubbard S.S."/>
            <person name="Banfield J.F."/>
        </authorList>
    </citation>
    <scope>NUCLEOTIDE SEQUENCE [LARGE SCALE GENOMIC DNA]</scope>
</reference>
<comment type="caution">
    <text evidence="2">The sequence shown here is derived from an EMBL/GenBank/DDBJ whole genome shotgun (WGS) entry which is preliminary data.</text>
</comment>
<organism evidence="2 3">
    <name type="scientific">Candidatus Zambryskibacteria bacterium RIFCSPLOWO2_01_FULL_43_17</name>
    <dbReference type="NCBI Taxonomy" id="1802760"/>
    <lineage>
        <taxon>Bacteria</taxon>
        <taxon>Candidatus Zambryskiibacteriota</taxon>
    </lineage>
</organism>
<dbReference type="EMBL" id="MHWD01000003">
    <property type="protein sequence ID" value="OHB04839.1"/>
    <property type="molecule type" value="Genomic_DNA"/>
</dbReference>
<feature type="transmembrane region" description="Helical" evidence="1">
    <location>
        <begin position="7"/>
        <end position="25"/>
    </location>
</feature>
<sequence>MKRNISLTLSSIVISGFVASLFGGVISQKMFGPSGFEGFFVPQEIINFVNSFPFVYILLSTILFLIFGRDRKWIWLGFISILPVVVVFIYIRAGIAFWLWFGAFFVSGIILVQIINFLSRKNKDKGVSQSTS</sequence>
<feature type="transmembrane region" description="Helical" evidence="1">
    <location>
        <begin position="73"/>
        <end position="91"/>
    </location>
</feature>
<evidence type="ECO:0000313" key="3">
    <source>
        <dbReference type="Proteomes" id="UP000179283"/>
    </source>
</evidence>
<protein>
    <submittedName>
        <fullName evidence="2">Uncharacterized protein</fullName>
    </submittedName>
</protein>
<keyword evidence="1" id="KW-0812">Transmembrane</keyword>
<keyword evidence="1" id="KW-1133">Transmembrane helix</keyword>
<feature type="transmembrane region" description="Helical" evidence="1">
    <location>
        <begin position="97"/>
        <end position="118"/>
    </location>
</feature>
<dbReference type="AlphaFoldDB" id="A0A1G2U5R6"/>
<name>A0A1G2U5R6_9BACT</name>
<evidence type="ECO:0000313" key="2">
    <source>
        <dbReference type="EMBL" id="OHB04839.1"/>
    </source>
</evidence>
<evidence type="ECO:0000256" key="1">
    <source>
        <dbReference type="SAM" id="Phobius"/>
    </source>
</evidence>